<gene>
    <name evidence="2" type="ORF">SAMN05444920_1011148</name>
</gene>
<protein>
    <recommendedName>
        <fullName evidence="4">DUF4388 domain-containing protein</fullName>
    </recommendedName>
</protein>
<dbReference type="EMBL" id="FNVT01000001">
    <property type="protein sequence ID" value="SEF97404.1"/>
    <property type="molecule type" value="Genomic_DNA"/>
</dbReference>
<reference evidence="2 3" key="1">
    <citation type="submission" date="2016-10" db="EMBL/GenBank/DDBJ databases">
        <authorList>
            <person name="de Groot N.N."/>
        </authorList>
    </citation>
    <scope>NUCLEOTIDE SEQUENCE [LARGE SCALE GENOMIC DNA]</scope>
    <source>
        <strain evidence="2 3">CGMCC 4.7037</strain>
    </source>
</reference>
<dbReference type="Proteomes" id="UP000236732">
    <property type="component" value="Unassembled WGS sequence"/>
</dbReference>
<keyword evidence="3" id="KW-1185">Reference proteome</keyword>
<name>A0A1H5WD71_9ACTN</name>
<evidence type="ECO:0008006" key="4">
    <source>
        <dbReference type="Google" id="ProtNLM"/>
    </source>
</evidence>
<dbReference type="RefSeq" id="WP_146103551.1">
    <property type="nucleotide sequence ID" value="NZ_FNVT01000001.1"/>
</dbReference>
<evidence type="ECO:0000256" key="1">
    <source>
        <dbReference type="SAM" id="MobiDB-lite"/>
    </source>
</evidence>
<evidence type="ECO:0000313" key="2">
    <source>
        <dbReference type="EMBL" id="SEF97404.1"/>
    </source>
</evidence>
<sequence length="263" mass="27653">MSPLGSILRNGRQAASSGRLKVEGSPGGQVYLRFGRVIAATTPASPGPESLLLRSGRVSEDDWNVAFSAGAPTGRVGPELVDRGSVGSAGLEVVCLMATFDALFAMALFGAGAGTMEPLGPGDLLPNLLVQPGIPIERLDRETARRLEIAAGWQEIGVTPQCRPAAARAAAESPIRPDALRQSVLAKANGRRTPRDIAFTLGQGLFVVMQEIADMAREGLVVTDPPPPSEDEPTLDDDSLRLPLLPRHNATASRPRGGEDPQE</sequence>
<proteinExistence type="predicted"/>
<organism evidence="2 3">
    <name type="scientific">Nonomuraea solani</name>
    <dbReference type="NCBI Taxonomy" id="1144553"/>
    <lineage>
        <taxon>Bacteria</taxon>
        <taxon>Bacillati</taxon>
        <taxon>Actinomycetota</taxon>
        <taxon>Actinomycetes</taxon>
        <taxon>Streptosporangiales</taxon>
        <taxon>Streptosporangiaceae</taxon>
        <taxon>Nonomuraea</taxon>
    </lineage>
</organism>
<accession>A0A1H5WD71</accession>
<evidence type="ECO:0000313" key="3">
    <source>
        <dbReference type="Proteomes" id="UP000236732"/>
    </source>
</evidence>
<dbReference type="OrthoDB" id="4550778at2"/>
<dbReference type="AlphaFoldDB" id="A0A1H5WD71"/>
<feature type="region of interest" description="Disordered" evidence="1">
    <location>
        <begin position="220"/>
        <end position="263"/>
    </location>
</feature>